<accession>A0A3N4KFN8</accession>
<evidence type="ECO:0000313" key="4">
    <source>
        <dbReference type="EMBL" id="RPB09310.1"/>
    </source>
</evidence>
<dbReference type="PRINTS" id="PR01415">
    <property type="entry name" value="ANKYRIN"/>
</dbReference>
<name>A0A3N4KFN8_9PEZI</name>
<feature type="repeat" description="ANK" evidence="3">
    <location>
        <begin position="121"/>
        <end position="153"/>
    </location>
</feature>
<evidence type="ECO:0000256" key="3">
    <source>
        <dbReference type="PROSITE-ProRule" id="PRU00023"/>
    </source>
</evidence>
<dbReference type="Gene3D" id="1.25.40.20">
    <property type="entry name" value="Ankyrin repeat-containing domain"/>
    <property type="match status" value="1"/>
</dbReference>
<evidence type="ECO:0000313" key="5">
    <source>
        <dbReference type="Proteomes" id="UP000277580"/>
    </source>
</evidence>
<keyword evidence="2 3" id="KW-0040">ANK repeat</keyword>
<sequence length="354" mass="39219">MPLLALPNELLYQITSYLPLSSHVGLQRTNHALYDRLFGLTLDRFITATRHYPRGLSATHYGAEKNNIPLLTTALKKGLLIVPDPANVETPLHLAAFQGHVDAVRVLLDYGVEVDPQDSKRGRTPLHLAVQRAHLPVIRMLLERGASVKVVDGAGRGAMGFWLTIDMSFWRLSCTKTAEVFVMLLEWGAKVSGAGGGVGTANLEVAVRHRVMTVKREVLQLLKERRGQRGIDAIVKMLQKKWIITASEFDSYDTMGEVIFARMPTAVDWAEFSSRPLPKIKKKDLYVAPLPKAKRKGSWSLKISSIGKGIMARKEKIGLGTGSSLRKFKVAIRVSGKGIRLFKRIGPPRKSWGG</sequence>
<proteinExistence type="predicted"/>
<evidence type="ECO:0000256" key="1">
    <source>
        <dbReference type="ARBA" id="ARBA00022737"/>
    </source>
</evidence>
<dbReference type="PANTHER" id="PTHR24198:SF165">
    <property type="entry name" value="ANKYRIN REPEAT-CONTAINING PROTEIN-RELATED"/>
    <property type="match status" value="1"/>
</dbReference>
<dbReference type="PROSITE" id="PS50088">
    <property type="entry name" value="ANK_REPEAT"/>
    <property type="match status" value="2"/>
</dbReference>
<organism evidence="4 5">
    <name type="scientific">Morchella conica CCBAS932</name>
    <dbReference type="NCBI Taxonomy" id="1392247"/>
    <lineage>
        <taxon>Eukaryota</taxon>
        <taxon>Fungi</taxon>
        <taxon>Dikarya</taxon>
        <taxon>Ascomycota</taxon>
        <taxon>Pezizomycotina</taxon>
        <taxon>Pezizomycetes</taxon>
        <taxon>Pezizales</taxon>
        <taxon>Morchellaceae</taxon>
        <taxon>Morchella</taxon>
    </lineage>
</organism>
<feature type="repeat" description="ANK" evidence="3">
    <location>
        <begin position="87"/>
        <end position="119"/>
    </location>
</feature>
<keyword evidence="1" id="KW-0677">Repeat</keyword>
<dbReference type="PANTHER" id="PTHR24198">
    <property type="entry name" value="ANKYRIN REPEAT AND PROTEIN KINASE DOMAIN-CONTAINING PROTEIN"/>
    <property type="match status" value="1"/>
</dbReference>
<dbReference type="InterPro" id="IPR002110">
    <property type="entry name" value="Ankyrin_rpt"/>
</dbReference>
<dbReference type="InterPro" id="IPR036770">
    <property type="entry name" value="Ankyrin_rpt-contain_sf"/>
</dbReference>
<gene>
    <name evidence="4" type="ORF">P167DRAFT_538621</name>
</gene>
<reference evidence="4 5" key="1">
    <citation type="journal article" date="2018" name="Nat. Ecol. Evol.">
        <title>Pezizomycetes genomes reveal the molecular basis of ectomycorrhizal truffle lifestyle.</title>
        <authorList>
            <person name="Murat C."/>
            <person name="Payen T."/>
            <person name="Noel B."/>
            <person name="Kuo A."/>
            <person name="Morin E."/>
            <person name="Chen J."/>
            <person name="Kohler A."/>
            <person name="Krizsan K."/>
            <person name="Balestrini R."/>
            <person name="Da Silva C."/>
            <person name="Montanini B."/>
            <person name="Hainaut M."/>
            <person name="Levati E."/>
            <person name="Barry K.W."/>
            <person name="Belfiori B."/>
            <person name="Cichocki N."/>
            <person name="Clum A."/>
            <person name="Dockter R.B."/>
            <person name="Fauchery L."/>
            <person name="Guy J."/>
            <person name="Iotti M."/>
            <person name="Le Tacon F."/>
            <person name="Lindquist E.A."/>
            <person name="Lipzen A."/>
            <person name="Malagnac F."/>
            <person name="Mello A."/>
            <person name="Molinier V."/>
            <person name="Miyauchi S."/>
            <person name="Poulain J."/>
            <person name="Riccioni C."/>
            <person name="Rubini A."/>
            <person name="Sitrit Y."/>
            <person name="Splivallo R."/>
            <person name="Traeger S."/>
            <person name="Wang M."/>
            <person name="Zifcakova L."/>
            <person name="Wipf D."/>
            <person name="Zambonelli A."/>
            <person name="Paolocci F."/>
            <person name="Nowrousian M."/>
            <person name="Ottonello S."/>
            <person name="Baldrian P."/>
            <person name="Spatafora J.W."/>
            <person name="Henrissat B."/>
            <person name="Nagy L.G."/>
            <person name="Aury J.M."/>
            <person name="Wincker P."/>
            <person name="Grigoriev I.V."/>
            <person name="Bonfante P."/>
            <person name="Martin F.M."/>
        </authorList>
    </citation>
    <scope>NUCLEOTIDE SEQUENCE [LARGE SCALE GENOMIC DNA]</scope>
    <source>
        <strain evidence="4 5">CCBAS932</strain>
    </source>
</reference>
<dbReference type="EMBL" id="ML119153">
    <property type="protein sequence ID" value="RPB09310.1"/>
    <property type="molecule type" value="Genomic_DNA"/>
</dbReference>
<dbReference type="SUPFAM" id="SSF48403">
    <property type="entry name" value="Ankyrin repeat"/>
    <property type="match status" value="1"/>
</dbReference>
<dbReference type="Proteomes" id="UP000277580">
    <property type="component" value="Unassembled WGS sequence"/>
</dbReference>
<protein>
    <submittedName>
        <fullName evidence="4">Ankyrin</fullName>
    </submittedName>
</protein>
<dbReference type="Pfam" id="PF12796">
    <property type="entry name" value="Ank_2"/>
    <property type="match status" value="1"/>
</dbReference>
<evidence type="ECO:0000256" key="2">
    <source>
        <dbReference type="ARBA" id="ARBA00023043"/>
    </source>
</evidence>
<dbReference type="AlphaFoldDB" id="A0A3N4KFN8"/>
<dbReference type="SMART" id="SM00248">
    <property type="entry name" value="ANK"/>
    <property type="match status" value="3"/>
</dbReference>
<keyword evidence="5" id="KW-1185">Reference proteome</keyword>
<dbReference type="STRING" id="1392247.A0A3N4KFN8"/>
<dbReference type="PROSITE" id="PS50297">
    <property type="entry name" value="ANK_REP_REGION"/>
    <property type="match status" value="2"/>
</dbReference>
<dbReference type="InParanoid" id="A0A3N4KFN8"/>
<dbReference type="OrthoDB" id="341259at2759"/>